<organism evidence="3 4">
    <name type="scientific">Halodesulfovibrio aestuarii</name>
    <dbReference type="NCBI Taxonomy" id="126333"/>
    <lineage>
        <taxon>Bacteria</taxon>
        <taxon>Pseudomonadati</taxon>
        <taxon>Thermodesulfobacteriota</taxon>
        <taxon>Desulfovibrionia</taxon>
        <taxon>Desulfovibrionales</taxon>
        <taxon>Desulfovibrionaceae</taxon>
        <taxon>Halodesulfovibrio</taxon>
    </lineage>
</organism>
<dbReference type="InterPro" id="IPR041215">
    <property type="entry name" value="FlgO_dom"/>
</dbReference>
<protein>
    <recommendedName>
        <fullName evidence="2">FlgO domain-containing protein</fullName>
    </recommendedName>
</protein>
<name>A0A8G2CCP3_9BACT</name>
<dbReference type="AlphaFoldDB" id="A0A8G2CCP3"/>
<proteinExistence type="predicted"/>
<dbReference type="Proteomes" id="UP000184001">
    <property type="component" value="Unassembled WGS sequence"/>
</dbReference>
<dbReference type="RefSeq" id="WP_019999493.1">
    <property type="nucleotide sequence ID" value="NZ_CP192219.1"/>
</dbReference>
<comment type="caution">
    <text evidence="3">The sequence shown here is derived from an EMBL/GenBank/DDBJ whole genome shotgun (WGS) entry which is preliminary data.</text>
</comment>
<accession>A0A8G2CCP3</accession>
<reference evidence="3 4" key="1">
    <citation type="submission" date="2016-11" db="EMBL/GenBank/DDBJ databases">
        <authorList>
            <person name="Varghese N."/>
            <person name="Submissions S."/>
        </authorList>
    </citation>
    <scope>NUCLEOTIDE SEQUENCE [LARGE SCALE GENOMIC DNA]</scope>
    <source>
        <strain evidence="3 4">DSM 17919</strain>
    </source>
</reference>
<evidence type="ECO:0000313" key="3">
    <source>
        <dbReference type="EMBL" id="SHJ63228.1"/>
    </source>
</evidence>
<feature type="signal peptide" evidence="1">
    <location>
        <begin position="1"/>
        <end position="21"/>
    </location>
</feature>
<feature type="domain" description="FlgO" evidence="2">
    <location>
        <begin position="54"/>
        <end position="182"/>
    </location>
</feature>
<dbReference type="Pfam" id="PF17680">
    <property type="entry name" value="FlgO"/>
    <property type="match status" value="1"/>
</dbReference>
<sequence>MRNVLILLAAVACLLPAAAFAERGSVLPPAPEQIITLPDLRFEPSSLSAENFMAADVIAEQMSGKVSRNSPVLIASMVQLDDLRHSSMLGRLVMQQIASRISQFGYKVLESRLKKEYSIIPREGEFILSRDVSELMKKEYNAQVVLVGSYVPTPYRVYVSIRLLRVADGVVMAAHEYTLKNRREFAVLLREDKGEQRDLWAMYNKRPNAYSSSEKRTKVKKGAMLSAPDMIMPEVDGQVDLTNFPELSSPANAADLKR</sequence>
<gene>
    <name evidence="3" type="ORF">SAMN05660830_02893</name>
</gene>
<evidence type="ECO:0000259" key="2">
    <source>
        <dbReference type="Pfam" id="PF17680"/>
    </source>
</evidence>
<evidence type="ECO:0000313" key="4">
    <source>
        <dbReference type="Proteomes" id="UP000184001"/>
    </source>
</evidence>
<feature type="chain" id="PRO_5034024306" description="FlgO domain-containing protein" evidence="1">
    <location>
        <begin position="22"/>
        <end position="258"/>
    </location>
</feature>
<evidence type="ECO:0000256" key="1">
    <source>
        <dbReference type="SAM" id="SignalP"/>
    </source>
</evidence>
<dbReference type="EMBL" id="FQZR01000008">
    <property type="protein sequence ID" value="SHJ63228.1"/>
    <property type="molecule type" value="Genomic_DNA"/>
</dbReference>
<keyword evidence="1" id="KW-0732">Signal</keyword>